<dbReference type="RefSeq" id="WP_013444735.1">
    <property type="nucleotide sequence ID" value="NC_014734.1"/>
</dbReference>
<dbReference type="STRING" id="694427.Palpr_1219"/>
<dbReference type="eggNOG" id="ENOG502ZGS8">
    <property type="taxonomic scope" value="Bacteria"/>
</dbReference>
<dbReference type="Pfam" id="PF16271">
    <property type="entry name" value="DUF4924"/>
    <property type="match status" value="1"/>
</dbReference>
<proteinExistence type="predicted"/>
<dbReference type="HOGENOM" id="CLU_1493377_0_0_10"/>
<organism evidence="1 2">
    <name type="scientific">Paludibacter propionicigenes (strain DSM 17365 / JCM 13257 / WB4)</name>
    <dbReference type="NCBI Taxonomy" id="694427"/>
    <lineage>
        <taxon>Bacteria</taxon>
        <taxon>Pseudomonadati</taxon>
        <taxon>Bacteroidota</taxon>
        <taxon>Bacteroidia</taxon>
        <taxon>Bacteroidales</taxon>
        <taxon>Paludibacteraceae</taxon>
        <taxon>Paludibacter</taxon>
    </lineage>
</organism>
<evidence type="ECO:0000313" key="1">
    <source>
        <dbReference type="EMBL" id="ADQ79366.1"/>
    </source>
</evidence>
<reference evidence="1 2" key="2">
    <citation type="journal article" date="2011" name="Stand. Genomic Sci.">
        <title>Complete genome sequence of Paludibacter propionicigenes type strain (WB4).</title>
        <authorList>
            <person name="Gronow S."/>
            <person name="Munk C."/>
            <person name="Lapidus A."/>
            <person name="Nolan M."/>
            <person name="Lucas S."/>
            <person name="Hammon N."/>
            <person name="Deshpande S."/>
            <person name="Cheng J.F."/>
            <person name="Tapia R."/>
            <person name="Han C."/>
            <person name="Goodwin L."/>
            <person name="Pitluck S."/>
            <person name="Liolios K."/>
            <person name="Ivanova N."/>
            <person name="Mavromatis K."/>
            <person name="Mikhailova N."/>
            <person name="Pati A."/>
            <person name="Chen A."/>
            <person name="Palaniappan K."/>
            <person name="Land M."/>
            <person name="Hauser L."/>
            <person name="Chang Y.J."/>
            <person name="Jeffries C.D."/>
            <person name="Brambilla E."/>
            <person name="Rohde M."/>
            <person name="Goker M."/>
            <person name="Detter J.C."/>
            <person name="Woyke T."/>
            <person name="Bristow J."/>
            <person name="Eisen J.A."/>
            <person name="Markowitz V."/>
            <person name="Hugenholtz P."/>
            <person name="Kyrpides N.C."/>
            <person name="Klenk H.P."/>
        </authorList>
    </citation>
    <scope>NUCLEOTIDE SEQUENCE [LARGE SCALE GENOMIC DNA]</scope>
    <source>
        <strain evidence="2">DSM 17365 / JCM 13257 / WB4</strain>
    </source>
</reference>
<dbReference type="AlphaFoldDB" id="E4T3S2"/>
<dbReference type="KEGG" id="ppn:Palpr_1219"/>
<name>E4T3S2_PALPW</name>
<dbReference type="OrthoDB" id="1095125at2"/>
<dbReference type="Proteomes" id="UP000008718">
    <property type="component" value="Chromosome"/>
</dbReference>
<keyword evidence="2" id="KW-1185">Reference proteome</keyword>
<reference key="1">
    <citation type="submission" date="2010-11" db="EMBL/GenBank/DDBJ databases">
        <title>The complete genome of Paludibacter propionicigenes DSM 17365.</title>
        <authorList>
            <consortium name="US DOE Joint Genome Institute (JGI-PGF)"/>
            <person name="Lucas S."/>
            <person name="Copeland A."/>
            <person name="Lapidus A."/>
            <person name="Bruce D."/>
            <person name="Goodwin L."/>
            <person name="Pitluck S."/>
            <person name="Kyrpides N."/>
            <person name="Mavromatis K."/>
            <person name="Ivanova N."/>
            <person name="Munk A.C."/>
            <person name="Brettin T."/>
            <person name="Detter J.C."/>
            <person name="Han C."/>
            <person name="Tapia R."/>
            <person name="Land M."/>
            <person name="Hauser L."/>
            <person name="Markowitz V."/>
            <person name="Cheng J.-F."/>
            <person name="Hugenholtz P."/>
            <person name="Woyke T."/>
            <person name="Wu D."/>
            <person name="Gronow S."/>
            <person name="Wellnitz S."/>
            <person name="Brambilla E."/>
            <person name="Klenk H.-P."/>
            <person name="Eisen J.A."/>
        </authorList>
    </citation>
    <scope>NUCLEOTIDE SEQUENCE</scope>
    <source>
        <strain>WB4</strain>
    </source>
</reference>
<protein>
    <recommendedName>
        <fullName evidence="3">DUF4924 domain-containing protein</fullName>
    </recommendedName>
</protein>
<accession>E4T3S2</accession>
<sequence>MFIAHKLKKENICEYLLYMWQVEDLIRAFRLDMDLINERIIASYPVSEAERKSLYDWYESLIEMMRLENVQTEGHLQLNKNIIQELDEFHALFIRSGKDAGYNAKFYHVLPSITQLRKQSDANLSDIELCFNFQYGIMALRLKKTAISPETLQVQTEISKFMVLLAKNYQLYKSGELDLEEQ</sequence>
<evidence type="ECO:0008006" key="3">
    <source>
        <dbReference type="Google" id="ProtNLM"/>
    </source>
</evidence>
<dbReference type="InterPro" id="IPR032574">
    <property type="entry name" value="DUF4924"/>
</dbReference>
<gene>
    <name evidence="1" type="ordered locus">Palpr_1219</name>
</gene>
<dbReference type="EMBL" id="CP002345">
    <property type="protein sequence ID" value="ADQ79366.1"/>
    <property type="molecule type" value="Genomic_DNA"/>
</dbReference>
<evidence type="ECO:0000313" key="2">
    <source>
        <dbReference type="Proteomes" id="UP000008718"/>
    </source>
</evidence>